<dbReference type="InterPro" id="IPR010090">
    <property type="entry name" value="Phage_tape_meas"/>
</dbReference>
<name>A0A4R6TVK0_9BACI</name>
<evidence type="ECO:0000259" key="2">
    <source>
        <dbReference type="Pfam" id="PF10145"/>
    </source>
</evidence>
<dbReference type="AlphaFoldDB" id="A0A4R6TVK0"/>
<reference evidence="3 4" key="1">
    <citation type="submission" date="2019-03" db="EMBL/GenBank/DDBJ databases">
        <title>Genomic Encyclopedia of Type Strains, Phase IV (KMG-IV): sequencing the most valuable type-strain genomes for metagenomic binning, comparative biology and taxonomic classification.</title>
        <authorList>
            <person name="Goeker M."/>
        </authorList>
    </citation>
    <scope>NUCLEOTIDE SEQUENCE [LARGE SCALE GENOMIC DNA]</scope>
    <source>
        <strain evidence="3 4">DSM 28697</strain>
    </source>
</reference>
<feature type="region of interest" description="Disordered" evidence="1">
    <location>
        <begin position="506"/>
        <end position="568"/>
    </location>
</feature>
<evidence type="ECO:0000256" key="1">
    <source>
        <dbReference type="SAM" id="MobiDB-lite"/>
    </source>
</evidence>
<evidence type="ECO:0000313" key="3">
    <source>
        <dbReference type="EMBL" id="TDQ35286.1"/>
    </source>
</evidence>
<gene>
    <name evidence="3" type="ORF">EV213_12273</name>
</gene>
<evidence type="ECO:0000313" key="4">
    <source>
        <dbReference type="Proteomes" id="UP000295632"/>
    </source>
</evidence>
<keyword evidence="4" id="KW-1185">Reference proteome</keyword>
<dbReference type="Proteomes" id="UP000295632">
    <property type="component" value="Unassembled WGS sequence"/>
</dbReference>
<sequence>MATFEAIFSARDKMSHPFRTMTRRVKTFDQSVNKSRNELERFGRMHVRPKLSVNDRASKPVQNVYGAIKRLNGMTATATVKLRDAVSPKLDALERRLDTMGTFAIGAAAGVGISGGAAIGAGLSTGKVNARVSALTGMDKGIAGQQIDSIYYQGMAGTSRDEVAQSYVNLSQQTELEGKTLLSAVKTNSQMAQLFQKDASEFDRSFSTMNSTMKTGSKEFADMFTYINKNAGDKADDLLDTMTEYASTFQKLKIPEENLASGLVAGSKAGAWNYDLIADSVREFGIRSYEMTDDQRAALEKVMGKSDAQQYLTGLGSGKVSGMEGLVTLARDLSNIKNETTRQKLATELMGTQFEDLGAPVMAMAKGLGQEAQYGGMFAQQYKQSKDDPATAFVRAQRSGEMMVQQAGNSMLQATAPAMEKFNGWLSSPKGQEAMQNVSEGMADLANLATNTLIPAMQFTAENFGIVSKIALGLAVSLGGLYALQKFKGPAGMVFGAGKKFGRGVGRGAKKLGQGTRDRFNGTTARNKARNNRLANKNSWKYATPQNQKPGTKPKNKPPKSGGGKGGGFGGGMGILPGAGGSGKGMLSGVKGVAKRIPGLNLLFTASEFAGAKSAGGKGAAIGGGIGAVGGAALGALLGPVGAIAGGFLGDFAGRWAGKGIVALGEHMQIGKAVDAVKDFSKDVGKGFQNVKRDAQKWLGGVGASIGGWFGFGSDKAKEELGKIRTYTEAERRAMAEASAAFRAEASKAVDAVIRQFTTLPPGIAAIIDMIKPAADSVFASLSQSFQAWGAKLGIDVQNSFASAKAKADNFAASINTVKNNVTNTVSNMGSGIMGVFTSQADGSHANGISNIPFDGYRAILHKGETVLPEEEANLIRTMASGRGSGTGRSGNKSVTFTGDMHIYQEADENRLMKKIAKLLEDEDGVSGNGTYAL</sequence>
<feature type="domain" description="Phage tail tape measure protein" evidence="2">
    <location>
        <begin position="157"/>
        <end position="351"/>
    </location>
</feature>
<feature type="compositionally biased region" description="Polar residues" evidence="1">
    <location>
        <begin position="539"/>
        <end position="548"/>
    </location>
</feature>
<organism evidence="3 4">
    <name type="scientific">Aureibacillus halotolerans</name>
    <dbReference type="NCBI Taxonomy" id="1508390"/>
    <lineage>
        <taxon>Bacteria</taxon>
        <taxon>Bacillati</taxon>
        <taxon>Bacillota</taxon>
        <taxon>Bacilli</taxon>
        <taxon>Bacillales</taxon>
        <taxon>Bacillaceae</taxon>
        <taxon>Aureibacillus</taxon>
    </lineage>
</organism>
<proteinExistence type="predicted"/>
<dbReference type="EMBL" id="SNYJ01000022">
    <property type="protein sequence ID" value="TDQ35286.1"/>
    <property type="molecule type" value="Genomic_DNA"/>
</dbReference>
<comment type="caution">
    <text evidence="3">The sequence shown here is derived from an EMBL/GenBank/DDBJ whole genome shotgun (WGS) entry which is preliminary data.</text>
</comment>
<dbReference type="Pfam" id="PF10145">
    <property type="entry name" value="PhageMin_Tail"/>
    <property type="match status" value="1"/>
</dbReference>
<dbReference type="RefSeq" id="WP_133581993.1">
    <property type="nucleotide sequence ID" value="NZ_SNYJ01000022.1"/>
</dbReference>
<dbReference type="OrthoDB" id="28713at2"/>
<protein>
    <submittedName>
        <fullName evidence="3">Phage-related minor tail protein</fullName>
    </submittedName>
</protein>
<accession>A0A4R6TVK0</accession>